<name>A0A0R3WLD9_HYDTA</name>
<sequence>MNFWRRRNVNDVFYKKQASSFKLKPNASHGMQTVGLLIKGLNIQKFNPNNVILSGCTRTPGNKKGGECFINFESQKTVYKKPTKKDRTQNKTREIQKYI</sequence>
<dbReference type="AlphaFoldDB" id="A0A0R3WLD9"/>
<feature type="compositionally biased region" description="Basic and acidic residues" evidence="1">
    <location>
        <begin position="85"/>
        <end position="99"/>
    </location>
</feature>
<accession>A0A0R3WLD9</accession>
<feature type="region of interest" description="Disordered" evidence="1">
    <location>
        <begin position="80"/>
        <end position="99"/>
    </location>
</feature>
<proteinExistence type="predicted"/>
<dbReference type="WBParaSite" id="TTAC_0000157701-mRNA-1">
    <property type="protein sequence ID" value="TTAC_0000157701-mRNA-1"/>
    <property type="gene ID" value="TTAC_0000157701"/>
</dbReference>
<evidence type="ECO:0000313" key="2">
    <source>
        <dbReference type="WBParaSite" id="TTAC_0000157701-mRNA-1"/>
    </source>
</evidence>
<reference evidence="2" key="1">
    <citation type="submission" date="2017-02" db="UniProtKB">
        <authorList>
            <consortium name="WormBaseParasite"/>
        </authorList>
    </citation>
    <scope>IDENTIFICATION</scope>
</reference>
<evidence type="ECO:0000256" key="1">
    <source>
        <dbReference type="SAM" id="MobiDB-lite"/>
    </source>
</evidence>
<organism evidence="2">
    <name type="scientific">Hydatigena taeniaeformis</name>
    <name type="common">Feline tapeworm</name>
    <name type="synonym">Taenia taeniaeformis</name>
    <dbReference type="NCBI Taxonomy" id="6205"/>
    <lineage>
        <taxon>Eukaryota</taxon>
        <taxon>Metazoa</taxon>
        <taxon>Spiralia</taxon>
        <taxon>Lophotrochozoa</taxon>
        <taxon>Platyhelminthes</taxon>
        <taxon>Cestoda</taxon>
        <taxon>Eucestoda</taxon>
        <taxon>Cyclophyllidea</taxon>
        <taxon>Taeniidae</taxon>
        <taxon>Hydatigera</taxon>
    </lineage>
</organism>
<protein>
    <submittedName>
        <fullName evidence="2">Uncharacterized protein</fullName>
    </submittedName>
</protein>